<dbReference type="PROSITE" id="PS51755">
    <property type="entry name" value="OMPR_PHOB"/>
    <property type="match status" value="1"/>
</dbReference>
<gene>
    <name evidence="10" type="ORF">JZM60_15450</name>
</gene>
<feature type="DNA-binding region" description="OmpR/PhoB-type" evidence="7">
    <location>
        <begin position="135"/>
        <end position="234"/>
    </location>
</feature>
<dbReference type="InterPro" id="IPR001789">
    <property type="entry name" value="Sig_transdc_resp-reg_receiver"/>
</dbReference>
<evidence type="ECO:0000259" key="9">
    <source>
        <dbReference type="PROSITE" id="PS51755"/>
    </source>
</evidence>
<evidence type="ECO:0000256" key="3">
    <source>
        <dbReference type="ARBA" id="ARBA00023015"/>
    </source>
</evidence>
<evidence type="ECO:0000256" key="7">
    <source>
        <dbReference type="PROSITE-ProRule" id="PRU01091"/>
    </source>
</evidence>
<evidence type="ECO:0000313" key="10">
    <source>
        <dbReference type="EMBL" id="QSV45492.1"/>
    </source>
</evidence>
<keyword evidence="3" id="KW-0805">Transcription regulation</keyword>
<sequence length="236" mass="26481">MDEKRQRLIFLVDDDAKLRKLLVKFLKEHGFVLREFSDGSMVTAAIEAEEPEAVILDIMLPGESGLDILRRIRQESAVPVIMLTAKGEDEDRILGLELGSDDYLPKPFNPRELLARLNAIMRRAASAQDVKVLSTDTMEVAGLLLNRNRRTVSSGGTELPLSATEFKLLEALMSRPNMILSRDELLNYARGKDFGPFDRSIDVHIGKLRTKIESLPGAKKCIKTVWGSGYMLEDRP</sequence>
<dbReference type="CDD" id="cd00383">
    <property type="entry name" value="trans_reg_C"/>
    <property type="match status" value="1"/>
</dbReference>
<dbReference type="RefSeq" id="WP_207163285.1">
    <property type="nucleotide sequence ID" value="NZ_CP071382.1"/>
</dbReference>
<proteinExistence type="predicted"/>
<keyword evidence="2" id="KW-0902">Two-component regulatory system</keyword>
<dbReference type="InterPro" id="IPR039420">
    <property type="entry name" value="WalR-like"/>
</dbReference>
<evidence type="ECO:0000256" key="6">
    <source>
        <dbReference type="PROSITE-ProRule" id="PRU00169"/>
    </source>
</evidence>
<dbReference type="Pfam" id="PF00486">
    <property type="entry name" value="Trans_reg_C"/>
    <property type="match status" value="1"/>
</dbReference>
<dbReference type="Proteomes" id="UP000663651">
    <property type="component" value="Chromosome"/>
</dbReference>
<keyword evidence="5" id="KW-0804">Transcription</keyword>
<name>A0ABX7Q254_9BACT</name>
<evidence type="ECO:0000256" key="2">
    <source>
        <dbReference type="ARBA" id="ARBA00023012"/>
    </source>
</evidence>
<keyword evidence="4 7" id="KW-0238">DNA-binding</keyword>
<dbReference type="SUPFAM" id="SSF52172">
    <property type="entry name" value="CheY-like"/>
    <property type="match status" value="1"/>
</dbReference>
<dbReference type="SUPFAM" id="SSF46894">
    <property type="entry name" value="C-terminal effector domain of the bipartite response regulators"/>
    <property type="match status" value="1"/>
</dbReference>
<evidence type="ECO:0000259" key="8">
    <source>
        <dbReference type="PROSITE" id="PS50110"/>
    </source>
</evidence>
<dbReference type="Gene3D" id="3.40.50.2300">
    <property type="match status" value="1"/>
</dbReference>
<dbReference type="EMBL" id="CP071382">
    <property type="protein sequence ID" value="QSV45492.1"/>
    <property type="molecule type" value="Genomic_DNA"/>
</dbReference>
<accession>A0ABX7Q254</accession>
<reference evidence="10 11" key="1">
    <citation type="submission" date="2021-03" db="EMBL/GenBank/DDBJ databases">
        <title>Geobacter metallireducens gen. nov. sp. nov., a microorganism capable of coupling the complete oxidation of organic compounds to the reduction of iron and other metals.</title>
        <authorList>
            <person name="Li Y."/>
        </authorList>
    </citation>
    <scope>NUCLEOTIDE SEQUENCE [LARGE SCALE GENOMIC DNA]</scope>
    <source>
        <strain evidence="10 11">Jerry-YX</strain>
    </source>
</reference>
<evidence type="ECO:0000256" key="4">
    <source>
        <dbReference type="ARBA" id="ARBA00023125"/>
    </source>
</evidence>
<dbReference type="Gene3D" id="6.10.250.690">
    <property type="match status" value="1"/>
</dbReference>
<protein>
    <submittedName>
        <fullName evidence="10">Response regulator transcription factor</fullName>
    </submittedName>
</protein>
<evidence type="ECO:0000313" key="11">
    <source>
        <dbReference type="Proteomes" id="UP000663651"/>
    </source>
</evidence>
<dbReference type="InterPro" id="IPR016032">
    <property type="entry name" value="Sig_transdc_resp-reg_C-effctor"/>
</dbReference>
<dbReference type="SMART" id="SM00862">
    <property type="entry name" value="Trans_reg_C"/>
    <property type="match status" value="1"/>
</dbReference>
<evidence type="ECO:0000256" key="1">
    <source>
        <dbReference type="ARBA" id="ARBA00022553"/>
    </source>
</evidence>
<feature type="domain" description="Response regulatory" evidence="8">
    <location>
        <begin position="8"/>
        <end position="121"/>
    </location>
</feature>
<dbReference type="PANTHER" id="PTHR48111:SF4">
    <property type="entry name" value="DNA-BINDING DUAL TRANSCRIPTIONAL REGULATOR OMPR"/>
    <property type="match status" value="1"/>
</dbReference>
<dbReference type="InterPro" id="IPR011006">
    <property type="entry name" value="CheY-like_superfamily"/>
</dbReference>
<dbReference type="PANTHER" id="PTHR48111">
    <property type="entry name" value="REGULATOR OF RPOS"/>
    <property type="match status" value="1"/>
</dbReference>
<dbReference type="InterPro" id="IPR036388">
    <property type="entry name" value="WH-like_DNA-bd_sf"/>
</dbReference>
<organism evidence="10 11">
    <name type="scientific">Geobacter benzoatilyticus</name>
    <dbReference type="NCBI Taxonomy" id="2815309"/>
    <lineage>
        <taxon>Bacteria</taxon>
        <taxon>Pseudomonadati</taxon>
        <taxon>Thermodesulfobacteriota</taxon>
        <taxon>Desulfuromonadia</taxon>
        <taxon>Geobacterales</taxon>
        <taxon>Geobacteraceae</taxon>
        <taxon>Geobacter</taxon>
    </lineage>
</organism>
<evidence type="ECO:0000256" key="5">
    <source>
        <dbReference type="ARBA" id="ARBA00023163"/>
    </source>
</evidence>
<dbReference type="PROSITE" id="PS50110">
    <property type="entry name" value="RESPONSE_REGULATORY"/>
    <property type="match status" value="1"/>
</dbReference>
<feature type="domain" description="OmpR/PhoB-type" evidence="9">
    <location>
        <begin position="135"/>
        <end position="234"/>
    </location>
</feature>
<dbReference type="SMART" id="SM00448">
    <property type="entry name" value="REC"/>
    <property type="match status" value="1"/>
</dbReference>
<feature type="modified residue" description="4-aspartylphosphate" evidence="6">
    <location>
        <position position="57"/>
    </location>
</feature>
<dbReference type="InterPro" id="IPR001867">
    <property type="entry name" value="OmpR/PhoB-type_DNA-bd"/>
</dbReference>
<keyword evidence="11" id="KW-1185">Reference proteome</keyword>
<dbReference type="Pfam" id="PF00072">
    <property type="entry name" value="Response_reg"/>
    <property type="match status" value="1"/>
</dbReference>
<keyword evidence="1 6" id="KW-0597">Phosphoprotein</keyword>
<dbReference type="Gene3D" id="1.10.10.10">
    <property type="entry name" value="Winged helix-like DNA-binding domain superfamily/Winged helix DNA-binding domain"/>
    <property type="match status" value="1"/>
</dbReference>